<evidence type="ECO:0008006" key="4">
    <source>
        <dbReference type="Google" id="ProtNLM"/>
    </source>
</evidence>
<keyword evidence="1" id="KW-1133">Transmembrane helix</keyword>
<proteinExistence type="predicted"/>
<keyword evidence="1" id="KW-0812">Transmembrane</keyword>
<reference evidence="2 3" key="1">
    <citation type="submission" date="2016-04" db="EMBL/GenBank/DDBJ databases">
        <authorList>
            <person name="Evans L.H."/>
            <person name="Alamgir A."/>
            <person name="Owens N."/>
            <person name="Weber N.D."/>
            <person name="Virtaneva K."/>
            <person name="Barbian K."/>
            <person name="Babar A."/>
            <person name="Rosenke K."/>
        </authorList>
    </citation>
    <scope>NUCLEOTIDE SEQUENCE [LARGE SCALE GENOMIC DNA]</scope>
    <source>
        <strain evidence="2 3">IFM 0406</strain>
    </source>
</reference>
<dbReference type="RefSeq" id="WP_067580580.1">
    <property type="nucleotide sequence ID" value="NZ_JABMCZ010000002.1"/>
</dbReference>
<sequence length="100" mass="10455">MPNQPPYWGPFPDQPIGNPVEHPHATTVLLLGALSVFCCGALGPVAWAMGKRALDQIEMSGGAYGGRSQVLVGYVLGIIGTVLMVCIALIYLLILLGGHA</sequence>
<dbReference type="OrthoDB" id="3733716at2"/>
<evidence type="ECO:0000313" key="3">
    <source>
        <dbReference type="Proteomes" id="UP000076512"/>
    </source>
</evidence>
<accession>A0A164HQQ2</accession>
<protein>
    <recommendedName>
        <fullName evidence="4">DUF4190 domain-containing protein</fullName>
    </recommendedName>
</protein>
<organism evidence="2 3">
    <name type="scientific">Nocardia terpenica</name>
    <dbReference type="NCBI Taxonomy" id="455432"/>
    <lineage>
        <taxon>Bacteria</taxon>
        <taxon>Bacillati</taxon>
        <taxon>Actinomycetota</taxon>
        <taxon>Actinomycetes</taxon>
        <taxon>Mycobacteriales</taxon>
        <taxon>Nocardiaceae</taxon>
        <taxon>Nocardia</taxon>
    </lineage>
</organism>
<comment type="caution">
    <text evidence="2">The sequence shown here is derived from an EMBL/GenBank/DDBJ whole genome shotgun (WGS) entry which is preliminary data.</text>
</comment>
<dbReference type="EMBL" id="LWGR01000021">
    <property type="protein sequence ID" value="KZM68721.1"/>
    <property type="molecule type" value="Genomic_DNA"/>
</dbReference>
<dbReference type="AlphaFoldDB" id="A0A164HQQ2"/>
<dbReference type="Proteomes" id="UP000076512">
    <property type="component" value="Unassembled WGS sequence"/>
</dbReference>
<evidence type="ECO:0000256" key="1">
    <source>
        <dbReference type="SAM" id="Phobius"/>
    </source>
</evidence>
<keyword evidence="3" id="KW-1185">Reference proteome</keyword>
<gene>
    <name evidence="2" type="ORF">AWN90_12985</name>
</gene>
<evidence type="ECO:0000313" key="2">
    <source>
        <dbReference type="EMBL" id="KZM68721.1"/>
    </source>
</evidence>
<dbReference type="STRING" id="455432.AWN90_12985"/>
<name>A0A164HQQ2_9NOCA</name>
<keyword evidence="1" id="KW-0472">Membrane</keyword>
<feature type="transmembrane region" description="Helical" evidence="1">
    <location>
        <begin position="28"/>
        <end position="50"/>
    </location>
</feature>
<feature type="transmembrane region" description="Helical" evidence="1">
    <location>
        <begin position="71"/>
        <end position="94"/>
    </location>
</feature>